<protein>
    <recommendedName>
        <fullName evidence="5">V-type proton ATPase subunit G</fullName>
    </recommendedName>
</protein>
<sequence length="141" mass="16091">MSAVAVQSDGVAKLQQARTAALAKIEEARNRRAKRLKEAKGEANLEIEAFKSQQEAHYNSLELQVNSQYGPHEEICNKMTIEQLDLLQRSFQSNKNKALQLLLSKVLDVKPVVHVNFGFKSPVFRFMYLVFVTWVRISKTI</sequence>
<dbReference type="GO" id="GO:0000221">
    <property type="term" value="C:vacuolar proton-transporting V-type ATPase, V1 domain"/>
    <property type="evidence" value="ECO:0007669"/>
    <property type="project" value="TreeGrafter"/>
</dbReference>
<evidence type="ECO:0000256" key="2">
    <source>
        <dbReference type="ARBA" id="ARBA00022448"/>
    </source>
</evidence>
<evidence type="ECO:0000256" key="4">
    <source>
        <dbReference type="ARBA" id="ARBA00023065"/>
    </source>
</evidence>
<evidence type="ECO:0000256" key="3">
    <source>
        <dbReference type="ARBA" id="ARBA00022781"/>
    </source>
</evidence>
<keyword evidence="8" id="KW-1185">Reference proteome</keyword>
<dbReference type="PANTHER" id="PTHR12713:SF11">
    <property type="entry name" value="V-TYPE PROTON ATPASE SUBUNIT G"/>
    <property type="match status" value="1"/>
</dbReference>
<dbReference type="GO" id="GO:0046961">
    <property type="term" value="F:proton-transporting ATPase activity, rotational mechanism"/>
    <property type="evidence" value="ECO:0007669"/>
    <property type="project" value="InterPro"/>
</dbReference>
<dbReference type="InterPro" id="IPR005124">
    <property type="entry name" value="V-ATPase_G"/>
</dbReference>
<dbReference type="Proteomes" id="UP000311919">
    <property type="component" value="Unassembled WGS sequence"/>
</dbReference>
<feature type="coiled-coil region" evidence="6">
    <location>
        <begin position="11"/>
        <end position="53"/>
    </location>
</feature>
<reference evidence="7 8" key="1">
    <citation type="submission" date="2019-03" db="EMBL/GenBank/DDBJ databases">
        <title>An improved genome assembly of the fluke Schistosoma japonicum.</title>
        <authorList>
            <person name="Hu W."/>
            <person name="Luo F."/>
            <person name="Yin M."/>
            <person name="Mo X."/>
            <person name="Sun C."/>
            <person name="Wu Q."/>
            <person name="Zhu B."/>
            <person name="Xiang M."/>
            <person name="Wang J."/>
            <person name="Wang Y."/>
            <person name="Zhang T."/>
            <person name="Xu B."/>
            <person name="Zheng H."/>
            <person name="Feng Z."/>
        </authorList>
    </citation>
    <scope>NUCLEOTIDE SEQUENCE [LARGE SCALE GENOMIC DNA]</scope>
    <source>
        <strain evidence="7">HuSjv2</strain>
        <tissue evidence="7">Worms</tissue>
    </source>
</reference>
<name>A0A4Z2D5A2_SCHJA</name>
<dbReference type="Gene3D" id="1.20.5.2950">
    <property type="match status" value="1"/>
</dbReference>
<comment type="function">
    <text evidence="5">Subunit of the V1 complex of vacuolar(H+)-ATPase (V-ATPase), a multisubunit enzyme composed of a peripheral complex (V1) that hydrolyzes ATP and a membrane integral complex (V0) that translocates protons. V-ATPase is responsible for acidifying and maintaining the pH of intracellular compartments and in some cell types, is targeted to the plasma membrane, where it is responsible for acidifying the extracellular environment.</text>
</comment>
<dbReference type="GO" id="GO:0016887">
    <property type="term" value="F:ATP hydrolysis activity"/>
    <property type="evidence" value="ECO:0007669"/>
    <property type="project" value="TreeGrafter"/>
</dbReference>
<organism evidence="7 8">
    <name type="scientific">Schistosoma japonicum</name>
    <name type="common">Blood fluke</name>
    <dbReference type="NCBI Taxonomy" id="6182"/>
    <lineage>
        <taxon>Eukaryota</taxon>
        <taxon>Metazoa</taxon>
        <taxon>Spiralia</taxon>
        <taxon>Lophotrochozoa</taxon>
        <taxon>Platyhelminthes</taxon>
        <taxon>Trematoda</taxon>
        <taxon>Digenea</taxon>
        <taxon>Strigeidida</taxon>
        <taxon>Schistosomatoidea</taxon>
        <taxon>Schistosomatidae</taxon>
        <taxon>Schistosoma</taxon>
    </lineage>
</organism>
<dbReference type="Pfam" id="PF03179">
    <property type="entry name" value="V-ATPase_G"/>
    <property type="match status" value="1"/>
</dbReference>
<evidence type="ECO:0000313" key="8">
    <source>
        <dbReference type="Proteomes" id="UP000311919"/>
    </source>
</evidence>
<dbReference type="GO" id="GO:0097401">
    <property type="term" value="P:synaptic vesicle lumen acidification"/>
    <property type="evidence" value="ECO:0007669"/>
    <property type="project" value="TreeGrafter"/>
</dbReference>
<dbReference type="GO" id="GO:0030672">
    <property type="term" value="C:synaptic vesicle membrane"/>
    <property type="evidence" value="ECO:0007669"/>
    <property type="project" value="TreeGrafter"/>
</dbReference>
<proteinExistence type="inferred from homology"/>
<evidence type="ECO:0000313" key="7">
    <source>
        <dbReference type="EMBL" id="TNN11651.1"/>
    </source>
</evidence>
<accession>A0A4Z2D5A2</accession>
<evidence type="ECO:0000256" key="1">
    <source>
        <dbReference type="ARBA" id="ARBA00010066"/>
    </source>
</evidence>
<dbReference type="PANTHER" id="PTHR12713">
    <property type="entry name" value="VACUOLAR ATP SYNTHASE SUBUNIT G"/>
    <property type="match status" value="1"/>
</dbReference>
<evidence type="ECO:0000256" key="6">
    <source>
        <dbReference type="SAM" id="Coils"/>
    </source>
</evidence>
<dbReference type="AlphaFoldDB" id="A0A4Z2D5A2"/>
<dbReference type="OrthoDB" id="250802at2759"/>
<comment type="similarity">
    <text evidence="1 5">Belongs to the V-ATPase G subunit family.</text>
</comment>
<evidence type="ECO:0000256" key="5">
    <source>
        <dbReference type="RuleBase" id="RU364019"/>
    </source>
</evidence>
<dbReference type="NCBIfam" id="TIGR01147">
    <property type="entry name" value="V_ATP_synt_G"/>
    <property type="match status" value="1"/>
</dbReference>
<keyword evidence="4 5" id="KW-0406">Ion transport</keyword>
<dbReference type="EMBL" id="SKCS01000284">
    <property type="protein sequence ID" value="TNN11651.1"/>
    <property type="molecule type" value="Genomic_DNA"/>
</dbReference>
<keyword evidence="3 5" id="KW-0375">Hydrogen ion transport</keyword>
<keyword evidence="6" id="KW-0175">Coiled coil</keyword>
<dbReference type="STRING" id="6182.A0A4Z2D5A2"/>
<comment type="caution">
    <text evidence="7">The sequence shown here is derived from an EMBL/GenBank/DDBJ whole genome shotgun (WGS) entry which is preliminary data.</text>
</comment>
<comment type="subunit">
    <text evidence="5">V-ATPase is a heteromultimeric enzyme made up of two complexes: the ATP-hydrolytic V1 complex and the proton translocation V0 complex.</text>
</comment>
<keyword evidence="2 5" id="KW-0813">Transport</keyword>
<gene>
    <name evidence="7" type="ORF">EWB00_004414</name>
</gene>